<keyword evidence="3" id="KW-0479">Metal-binding</keyword>
<comment type="similarity">
    <text evidence="2">Belongs to the zinc-containing alcohol dehydrogenase family.</text>
</comment>
<keyword evidence="5" id="KW-0560">Oxidoreductase</keyword>
<dbReference type="PANTHER" id="PTHR42813:SF3">
    <property type="entry name" value="GLUTATHIONE-INDEPENDENT FORMALDEHYDE DEHYDROGENASE"/>
    <property type="match status" value="1"/>
</dbReference>
<protein>
    <recommendedName>
        <fullName evidence="7">Alcohol dehydrogenase-like N-terminal domain-containing protein</fullName>
    </recommendedName>
</protein>
<dbReference type="Gene3D" id="3.40.50.720">
    <property type="entry name" value="NAD(P)-binding Rossmann-like Domain"/>
    <property type="match status" value="1"/>
</dbReference>
<reference evidence="8" key="1">
    <citation type="submission" date="2022-08" db="EMBL/GenBank/DDBJ databases">
        <authorList>
            <person name="Giroux E."/>
            <person name="Giroux E."/>
        </authorList>
    </citation>
    <scope>NUCLEOTIDE SEQUENCE</scope>
    <source>
        <strain evidence="8">H1091258</strain>
    </source>
</reference>
<dbReference type="Proteomes" id="UP001152533">
    <property type="component" value="Unassembled WGS sequence"/>
</dbReference>
<comment type="cofactor">
    <cofactor evidence="1">
        <name>Zn(2+)</name>
        <dbReference type="ChEBI" id="CHEBI:29105"/>
    </cofactor>
</comment>
<dbReference type="GO" id="GO:0016491">
    <property type="term" value="F:oxidoreductase activity"/>
    <property type="evidence" value="ECO:0007669"/>
    <property type="project" value="UniProtKB-KW"/>
</dbReference>
<keyword evidence="6" id="KW-0520">NAD</keyword>
<dbReference type="PANTHER" id="PTHR42813">
    <property type="entry name" value="ZINC-TYPE ALCOHOL DEHYDROGENASE-LIKE"/>
    <property type="match status" value="1"/>
</dbReference>
<keyword evidence="9" id="KW-1185">Reference proteome</keyword>
<dbReference type="InterPro" id="IPR036291">
    <property type="entry name" value="NAD(P)-bd_dom_sf"/>
</dbReference>
<dbReference type="GO" id="GO:0008270">
    <property type="term" value="F:zinc ion binding"/>
    <property type="evidence" value="ECO:0007669"/>
    <property type="project" value="InterPro"/>
</dbReference>
<comment type="caution">
    <text evidence="8">The sequence shown here is derived from an EMBL/GenBank/DDBJ whole genome shotgun (WGS) entry which is preliminary data.</text>
</comment>
<evidence type="ECO:0000256" key="1">
    <source>
        <dbReference type="ARBA" id="ARBA00001947"/>
    </source>
</evidence>
<name>A0A9W4RZT9_9PEZI</name>
<dbReference type="InterPro" id="IPR011032">
    <property type="entry name" value="GroES-like_sf"/>
</dbReference>
<feature type="domain" description="Alcohol dehydrogenase-like N-terminal" evidence="7">
    <location>
        <begin position="27"/>
        <end position="137"/>
    </location>
</feature>
<dbReference type="Pfam" id="PF08240">
    <property type="entry name" value="ADH_N"/>
    <property type="match status" value="1"/>
</dbReference>
<proteinExistence type="inferred from homology"/>
<evidence type="ECO:0000256" key="4">
    <source>
        <dbReference type="ARBA" id="ARBA00022833"/>
    </source>
</evidence>
<evidence type="ECO:0000256" key="5">
    <source>
        <dbReference type="ARBA" id="ARBA00023002"/>
    </source>
</evidence>
<dbReference type="InterPro" id="IPR002328">
    <property type="entry name" value="ADH_Zn_CS"/>
</dbReference>
<dbReference type="PROSITE" id="PS00059">
    <property type="entry name" value="ADH_ZINC"/>
    <property type="match status" value="1"/>
</dbReference>
<dbReference type="AlphaFoldDB" id="A0A9W4RZT9"/>
<dbReference type="SUPFAM" id="SSF51735">
    <property type="entry name" value="NAD(P)-binding Rossmann-fold domains"/>
    <property type="match status" value="1"/>
</dbReference>
<feature type="non-terminal residue" evidence="8">
    <location>
        <position position="1"/>
    </location>
</feature>
<gene>
    <name evidence="8" type="ORF">CGXH109_LOCUS88325</name>
</gene>
<evidence type="ECO:0000256" key="3">
    <source>
        <dbReference type="ARBA" id="ARBA00022723"/>
    </source>
</evidence>
<evidence type="ECO:0000313" key="8">
    <source>
        <dbReference type="EMBL" id="CAI0649684.1"/>
    </source>
</evidence>
<accession>A0A9W4RZT9</accession>
<dbReference type="SUPFAM" id="SSF50129">
    <property type="entry name" value="GroES-like"/>
    <property type="match status" value="1"/>
</dbReference>
<evidence type="ECO:0000259" key="7">
    <source>
        <dbReference type="Pfam" id="PF08240"/>
    </source>
</evidence>
<dbReference type="EMBL" id="CAMGZC010000734">
    <property type="protein sequence ID" value="CAI0649684.1"/>
    <property type="molecule type" value="Genomic_DNA"/>
</dbReference>
<evidence type="ECO:0000256" key="2">
    <source>
        <dbReference type="ARBA" id="ARBA00008072"/>
    </source>
</evidence>
<evidence type="ECO:0000313" key="9">
    <source>
        <dbReference type="Proteomes" id="UP001152533"/>
    </source>
</evidence>
<sequence>MKGVVWEGKPYEMAVKHDIPVPRITEPEDAIIRITTSAICGSDLHTYHGFFGSHEVPFAMGHEAMGIVEEIGDAVDSFKVGDRVVVGFPQDGYVQTQNYLQLELVTYGFGQDFGGIGGLQTEYVRVPHADSSLFKIPKRLPDKEWLFIGDIFPTAWEGLTWSGFQPGDTVAVFGAGPVGLMCAYSAIIRGAALVYVVDH</sequence>
<dbReference type="InterPro" id="IPR013154">
    <property type="entry name" value="ADH-like_N"/>
</dbReference>
<organism evidence="8 9">
    <name type="scientific">Colletotrichum noveboracense</name>
    <dbReference type="NCBI Taxonomy" id="2664923"/>
    <lineage>
        <taxon>Eukaryota</taxon>
        <taxon>Fungi</taxon>
        <taxon>Dikarya</taxon>
        <taxon>Ascomycota</taxon>
        <taxon>Pezizomycotina</taxon>
        <taxon>Sordariomycetes</taxon>
        <taxon>Hypocreomycetidae</taxon>
        <taxon>Glomerellales</taxon>
        <taxon>Glomerellaceae</taxon>
        <taxon>Colletotrichum</taxon>
        <taxon>Colletotrichum gloeosporioides species complex</taxon>
    </lineage>
</organism>
<keyword evidence="4" id="KW-0862">Zinc</keyword>
<evidence type="ECO:0000256" key="6">
    <source>
        <dbReference type="ARBA" id="ARBA00023027"/>
    </source>
</evidence>
<dbReference type="Gene3D" id="3.90.180.10">
    <property type="entry name" value="Medium-chain alcohol dehydrogenases, catalytic domain"/>
    <property type="match status" value="1"/>
</dbReference>